<evidence type="ECO:0000259" key="5">
    <source>
        <dbReference type="Pfam" id="PF07992"/>
    </source>
</evidence>
<dbReference type="Gene3D" id="3.50.50.60">
    <property type="entry name" value="FAD/NAD(P)-binding domain"/>
    <property type="match status" value="2"/>
</dbReference>
<evidence type="ECO:0000256" key="3">
    <source>
        <dbReference type="ARBA" id="ARBA00022630"/>
    </source>
</evidence>
<protein>
    <submittedName>
        <fullName evidence="6">NAD(P)/FAD-dependent oxidoreductase</fullName>
    </submittedName>
</protein>
<gene>
    <name evidence="6" type="ORF">VF724_12295</name>
</gene>
<dbReference type="PANTHER" id="PTHR48105">
    <property type="entry name" value="THIOREDOXIN REDUCTASE 1-RELATED-RELATED"/>
    <property type="match status" value="1"/>
</dbReference>
<dbReference type="InterPro" id="IPR036188">
    <property type="entry name" value="FAD/NAD-bd_sf"/>
</dbReference>
<feature type="domain" description="FAD/NAD(P)-binding" evidence="5">
    <location>
        <begin position="4"/>
        <end position="287"/>
    </location>
</feature>
<dbReference type="InterPro" id="IPR050097">
    <property type="entry name" value="Ferredoxin-NADP_redctase_2"/>
</dbReference>
<keyword evidence="4" id="KW-0560">Oxidoreductase</keyword>
<keyword evidence="3" id="KW-0285">Flavoprotein</keyword>
<evidence type="ECO:0000256" key="1">
    <source>
        <dbReference type="ARBA" id="ARBA00001974"/>
    </source>
</evidence>
<dbReference type="Proteomes" id="UP001310386">
    <property type="component" value="Unassembled WGS sequence"/>
</dbReference>
<dbReference type="InterPro" id="IPR023753">
    <property type="entry name" value="FAD/NAD-binding_dom"/>
</dbReference>
<reference evidence="6" key="1">
    <citation type="submission" date="2023-12" db="EMBL/GenBank/DDBJ databases">
        <title>Fervidustalea candida gen. nov., sp. nov., a novel member of the family Paenibacillaceae isolated from a geothermal area.</title>
        <authorList>
            <person name="Li W.-J."/>
            <person name="Jiao J.-Y."/>
            <person name="Chen Y."/>
        </authorList>
    </citation>
    <scope>NUCLEOTIDE SEQUENCE</scope>
    <source>
        <strain evidence="6">SYSU GA230002</strain>
    </source>
</reference>
<organism evidence="6 7">
    <name type="scientific">Ferviditalea candida</name>
    <dbReference type="NCBI Taxonomy" id="3108399"/>
    <lineage>
        <taxon>Bacteria</taxon>
        <taxon>Bacillati</taxon>
        <taxon>Bacillota</taxon>
        <taxon>Bacilli</taxon>
        <taxon>Bacillales</taxon>
        <taxon>Paenibacillaceae</taxon>
        <taxon>Ferviditalea</taxon>
    </lineage>
</organism>
<evidence type="ECO:0000313" key="7">
    <source>
        <dbReference type="Proteomes" id="UP001310386"/>
    </source>
</evidence>
<comment type="subunit">
    <text evidence="2">Homodimer.</text>
</comment>
<keyword evidence="7" id="KW-1185">Reference proteome</keyword>
<sequence>MMVDCLIVGGGIAGLQAAIQLGRYKHNVLVVDSASGRSTLCRSYHNLLGWPEGVSGPDLRRIGRSQAERLGVRFIEDEVVGIKRDGGGFAIELKRDPDVRYWGRLLLLATGIMDSFPPLPGLVTCLGQSIYVCPDCDGYEIRGQKTAVLGSGNTGAKMALTLYYWTDDLIYINHGQKSIDGDLIDQLSERNIQVIRQEIAGIDSDGEGNLQGIRLSGGAAVKVSKGFIAFGGNRVKTELAEQLGIERLENRHIVTDPRTKMTSVRHVWAAGDIGVHSEQLAIAMGEGSQAAIWMHKTLMEADNNG</sequence>
<dbReference type="Pfam" id="PF07992">
    <property type="entry name" value="Pyr_redox_2"/>
    <property type="match status" value="1"/>
</dbReference>
<evidence type="ECO:0000256" key="4">
    <source>
        <dbReference type="ARBA" id="ARBA00023002"/>
    </source>
</evidence>
<proteinExistence type="predicted"/>
<accession>A0ABU5ZJN2</accession>
<comment type="caution">
    <text evidence="6">The sequence shown here is derived from an EMBL/GenBank/DDBJ whole genome shotgun (WGS) entry which is preliminary data.</text>
</comment>
<dbReference type="SUPFAM" id="SSF51905">
    <property type="entry name" value="FAD/NAD(P)-binding domain"/>
    <property type="match status" value="1"/>
</dbReference>
<evidence type="ECO:0000256" key="2">
    <source>
        <dbReference type="ARBA" id="ARBA00011738"/>
    </source>
</evidence>
<dbReference type="EMBL" id="JAYJLD010000017">
    <property type="protein sequence ID" value="MEB3102442.1"/>
    <property type="molecule type" value="Genomic_DNA"/>
</dbReference>
<name>A0ABU5ZJN2_9BACL</name>
<dbReference type="PRINTS" id="PR00469">
    <property type="entry name" value="PNDRDTASEII"/>
</dbReference>
<comment type="cofactor">
    <cofactor evidence="1">
        <name>FAD</name>
        <dbReference type="ChEBI" id="CHEBI:57692"/>
    </cofactor>
</comment>
<dbReference type="PRINTS" id="PR00368">
    <property type="entry name" value="FADPNR"/>
</dbReference>
<dbReference type="RefSeq" id="WP_371754564.1">
    <property type="nucleotide sequence ID" value="NZ_JAYJLD010000017.1"/>
</dbReference>
<evidence type="ECO:0000313" key="6">
    <source>
        <dbReference type="EMBL" id="MEB3102442.1"/>
    </source>
</evidence>